<keyword evidence="4" id="KW-1185">Reference proteome</keyword>
<evidence type="ECO:0008006" key="5">
    <source>
        <dbReference type="Google" id="ProtNLM"/>
    </source>
</evidence>
<feature type="region of interest" description="Disordered" evidence="2">
    <location>
        <begin position="917"/>
        <end position="984"/>
    </location>
</feature>
<name>A0A6H0XYK0_9PEZI</name>
<accession>A0A6H0XYK0</accession>
<reference evidence="3 4" key="1">
    <citation type="journal article" date="2016" name="Sci. Rep.">
        <title>Peltaster fructicola genome reveals evolution from an invasive phytopathogen to an ectophytic parasite.</title>
        <authorList>
            <person name="Xu C."/>
            <person name="Chen H."/>
            <person name="Gleason M.L."/>
            <person name="Xu J.R."/>
            <person name="Liu H."/>
            <person name="Zhang R."/>
            <person name="Sun G."/>
        </authorList>
    </citation>
    <scope>NUCLEOTIDE SEQUENCE [LARGE SCALE GENOMIC DNA]</scope>
    <source>
        <strain evidence="3 4">LNHT1506</strain>
    </source>
</reference>
<organism evidence="3 4">
    <name type="scientific">Peltaster fructicola</name>
    <dbReference type="NCBI Taxonomy" id="286661"/>
    <lineage>
        <taxon>Eukaryota</taxon>
        <taxon>Fungi</taxon>
        <taxon>Dikarya</taxon>
        <taxon>Ascomycota</taxon>
        <taxon>Pezizomycotina</taxon>
        <taxon>Dothideomycetes</taxon>
        <taxon>Dothideomycetes incertae sedis</taxon>
        <taxon>Peltaster</taxon>
    </lineage>
</organism>
<dbReference type="GO" id="GO:0051726">
    <property type="term" value="P:regulation of cell cycle"/>
    <property type="evidence" value="ECO:0007669"/>
    <property type="project" value="TreeGrafter"/>
</dbReference>
<protein>
    <recommendedName>
        <fullName evidence="5">Tuberous sclerosis 1</fullName>
    </recommendedName>
</protein>
<gene>
    <name evidence="3" type="ORF">AMS68_005216</name>
</gene>
<dbReference type="EMBL" id="CP051141">
    <property type="protein sequence ID" value="QIW99698.1"/>
    <property type="molecule type" value="Genomic_DNA"/>
</dbReference>
<dbReference type="PANTHER" id="PTHR15154">
    <property type="entry name" value="HAMARTIN"/>
    <property type="match status" value="1"/>
</dbReference>
<evidence type="ECO:0000256" key="1">
    <source>
        <dbReference type="SAM" id="Coils"/>
    </source>
</evidence>
<keyword evidence="1" id="KW-0175">Coiled coil</keyword>
<evidence type="ECO:0000256" key="2">
    <source>
        <dbReference type="SAM" id="MobiDB-lite"/>
    </source>
</evidence>
<evidence type="ECO:0000313" key="4">
    <source>
        <dbReference type="Proteomes" id="UP000503462"/>
    </source>
</evidence>
<dbReference type="InterPro" id="IPR016024">
    <property type="entry name" value="ARM-type_fold"/>
</dbReference>
<evidence type="ECO:0000313" key="3">
    <source>
        <dbReference type="EMBL" id="QIW99698.1"/>
    </source>
</evidence>
<feature type="compositionally biased region" description="Polar residues" evidence="2">
    <location>
        <begin position="886"/>
        <end position="898"/>
    </location>
</feature>
<dbReference type="GO" id="GO:0032007">
    <property type="term" value="P:negative regulation of TOR signaling"/>
    <property type="evidence" value="ECO:0007669"/>
    <property type="project" value="TreeGrafter"/>
</dbReference>
<feature type="region of interest" description="Disordered" evidence="2">
    <location>
        <begin position="834"/>
        <end position="898"/>
    </location>
</feature>
<dbReference type="OrthoDB" id="6022054at2759"/>
<dbReference type="InterPro" id="IPR007483">
    <property type="entry name" value="Hamartin"/>
</dbReference>
<dbReference type="AlphaFoldDB" id="A0A6H0XYK0"/>
<feature type="coiled-coil region" evidence="1">
    <location>
        <begin position="639"/>
        <end position="809"/>
    </location>
</feature>
<sequence length="984" mass="111698">MSSRSIKDATKALQHLFSAAKVPSSLPNEARRMLEQCVDEHDSRISEHDATTANQHLRTIWEKYVSNSPSKLGAFTGVLKALQPAITSRTDVFDWWQLVIRPVFTSTSQKKPVYDDAHDFLVNVMLYDENETDSNTRASLANRLARELFNLYITRSRIVEAVNREADVAETLQIAQRAETVLIAFGKKHPKDFCQGIDELVQTAGTRVAALTILGSFLKHQIPHLYLVSNTPLVGSLLKCLMNDTSTTVLTIALNDIIMILPHIPSTLRPHLPRLFLVYSRLLCWEKFSPLSTADQKNLVMDDRLFADTDDDLHDIGIDRTWEKFRPQEGTIEASTPEVRTYFTFLYGLYPLNFMNYIRKPRKYLKALNFPGADDFDLDQTVIRSRSDQFRELHRVHPNFYHFTIEEELEDPKWIKTDPSDVVAECHGLIIRPISPAASPGPPPSRKLPELPAHGNGLLVATSGRTSPTHSVASLRNDKWRGGAESDGLAIVSPVSRPTTANSNDDRALYQAATMGSFPAPPIAGNSEGNIAYLQRQITLLTNELNFEKWHKAQYSQHISQLARKNVKDATAEAETLNLINANRALKQQIEQIRSAREASIKDSALTRKQATNTETHMMDRFRTMKKEQEAWMVDTTELQRLRDETAQYRDLLVAAEAREVDKIHELEILQRDLEQLQSLREQLKEANKRIREYEYRDFEFERSKRDAEILKREKDTMMMKLQRQEQDAERSHRAMKEHIAELEARSPSIESFGVRPPASERYASHSEAEANAKLSQLKKAYAQLLSNHTELQVECQTLRSRLEMLADNNMMRSPQAASIPEGIFDFGMPGREQQDHTRLDTMSSTASRGLDSAYDSYGEYSTQPEPAVPAQGHSEPTNRRFGTQRAESFSRPGTVSSRASTQLVMYNQTAPLDDMASIRGPVSESSGETAKERKQVNKIQPTSEVRVYGRGGAQNIKLKTKDKKEKTEQEKPRSGFRGFRNIM</sequence>
<dbReference type="GO" id="GO:0033596">
    <property type="term" value="C:TSC1-TSC2 complex"/>
    <property type="evidence" value="ECO:0007669"/>
    <property type="project" value="TreeGrafter"/>
</dbReference>
<proteinExistence type="predicted"/>
<feature type="compositionally biased region" description="Basic and acidic residues" evidence="2">
    <location>
        <begin position="963"/>
        <end position="974"/>
    </location>
</feature>
<dbReference type="SUPFAM" id="SSF48371">
    <property type="entry name" value="ARM repeat"/>
    <property type="match status" value="1"/>
</dbReference>
<dbReference type="PANTHER" id="PTHR15154:SF2">
    <property type="entry name" value="HAMARTIN"/>
    <property type="match status" value="1"/>
</dbReference>
<dbReference type="Proteomes" id="UP000503462">
    <property type="component" value="Chromosome 3"/>
</dbReference>
<dbReference type="Pfam" id="PF04388">
    <property type="entry name" value="Hamartin"/>
    <property type="match status" value="1"/>
</dbReference>